<evidence type="ECO:0000256" key="3">
    <source>
        <dbReference type="SAM" id="MobiDB-lite"/>
    </source>
</evidence>
<accession>A0ABY7D9E0</accession>
<protein>
    <submittedName>
        <fullName evidence="4">LRRF2-like protein</fullName>
    </submittedName>
</protein>
<evidence type="ECO:0000256" key="2">
    <source>
        <dbReference type="ARBA" id="ARBA00023054"/>
    </source>
</evidence>
<dbReference type="InterPro" id="IPR019139">
    <property type="entry name" value="LRRFIP1/2"/>
</dbReference>
<sequence>DKLKKIIAEQKSLQEEINALNTRLGEERSKKDSSATKVNAMNGPEMQLYEVQREASKQIHEYKLKLQKAEQEITNLDGSVS</sequence>
<feature type="non-terminal residue" evidence="4">
    <location>
        <position position="1"/>
    </location>
</feature>
<keyword evidence="5" id="KW-1185">Reference proteome</keyword>
<feature type="region of interest" description="Disordered" evidence="3">
    <location>
        <begin position="24"/>
        <end position="45"/>
    </location>
</feature>
<keyword evidence="2" id="KW-0175">Coiled coil</keyword>
<organism evidence="4 5">
    <name type="scientific">Mya arenaria</name>
    <name type="common">Soft-shell clam</name>
    <dbReference type="NCBI Taxonomy" id="6604"/>
    <lineage>
        <taxon>Eukaryota</taxon>
        <taxon>Metazoa</taxon>
        <taxon>Spiralia</taxon>
        <taxon>Lophotrochozoa</taxon>
        <taxon>Mollusca</taxon>
        <taxon>Bivalvia</taxon>
        <taxon>Autobranchia</taxon>
        <taxon>Heteroconchia</taxon>
        <taxon>Euheterodonta</taxon>
        <taxon>Imparidentia</taxon>
        <taxon>Neoheterodontei</taxon>
        <taxon>Myida</taxon>
        <taxon>Myoidea</taxon>
        <taxon>Myidae</taxon>
        <taxon>Mya</taxon>
    </lineage>
</organism>
<reference evidence="4" key="1">
    <citation type="submission" date="2022-11" db="EMBL/GenBank/DDBJ databases">
        <title>Centuries of genome instability and evolution in soft-shell clam transmissible cancer (bioRxiv).</title>
        <authorList>
            <person name="Hart S.F.M."/>
            <person name="Yonemitsu M.A."/>
            <person name="Giersch R.M."/>
            <person name="Beal B.F."/>
            <person name="Arriagada G."/>
            <person name="Davis B.W."/>
            <person name="Ostrander E.A."/>
            <person name="Goff S.P."/>
            <person name="Metzger M.J."/>
        </authorList>
    </citation>
    <scope>NUCLEOTIDE SEQUENCE</scope>
    <source>
        <strain evidence="4">MELC-2E11</strain>
        <tissue evidence="4">Siphon/mantle</tissue>
    </source>
</reference>
<proteinExistence type="inferred from homology"/>
<evidence type="ECO:0000313" key="4">
    <source>
        <dbReference type="EMBL" id="WAQ94267.1"/>
    </source>
</evidence>
<evidence type="ECO:0000256" key="1">
    <source>
        <dbReference type="ARBA" id="ARBA00008275"/>
    </source>
</evidence>
<dbReference type="Proteomes" id="UP001164746">
    <property type="component" value="Chromosome 1"/>
</dbReference>
<evidence type="ECO:0000313" key="5">
    <source>
        <dbReference type="Proteomes" id="UP001164746"/>
    </source>
</evidence>
<dbReference type="EMBL" id="CP111012">
    <property type="protein sequence ID" value="WAQ94267.1"/>
    <property type="molecule type" value="Genomic_DNA"/>
</dbReference>
<feature type="compositionally biased region" description="Basic and acidic residues" evidence="3">
    <location>
        <begin position="24"/>
        <end position="34"/>
    </location>
</feature>
<name>A0ABY7D9E0_MYAAR</name>
<gene>
    <name evidence="4" type="ORF">MAR_006738</name>
</gene>
<comment type="similarity">
    <text evidence="1">Belongs to the LRRFIP family.</text>
</comment>
<dbReference type="Pfam" id="PF09738">
    <property type="entry name" value="LRRFIP"/>
    <property type="match status" value="1"/>
</dbReference>